<reference evidence="3" key="1">
    <citation type="submission" date="2013-09" db="EMBL/GenBank/DDBJ databases">
        <authorList>
            <person name="Zeng Z."/>
            <person name="Chen C."/>
        </authorList>
    </citation>
    <scope>NUCLEOTIDE SEQUENCE [LARGE SCALE GENOMIC DNA]</scope>
    <source>
        <strain evidence="3">DK69</strain>
    </source>
</reference>
<dbReference type="STRING" id="1107311.Q767_12675"/>
<evidence type="ECO:0000313" key="3">
    <source>
        <dbReference type="Proteomes" id="UP000030149"/>
    </source>
</evidence>
<protein>
    <submittedName>
        <fullName evidence="2">Membrane protein</fullName>
    </submittedName>
</protein>
<dbReference type="RefSeq" id="WP_035630718.1">
    <property type="nucleotide sequence ID" value="NZ_AVCS01000025.1"/>
</dbReference>
<comment type="caution">
    <text evidence="2">The sequence shown here is derived from an EMBL/GenBank/DDBJ whole genome shotgun (WGS) entry which is preliminary data.</text>
</comment>
<proteinExistence type="predicted"/>
<dbReference type="EMBL" id="JRLZ01000015">
    <property type="protein sequence ID" value="KGO95305.1"/>
    <property type="molecule type" value="Genomic_DNA"/>
</dbReference>
<dbReference type="Gene3D" id="2.40.160.60">
    <property type="entry name" value="Outer membrane protein transport protein (OMPP1/FadL/TodX)"/>
    <property type="match status" value="1"/>
</dbReference>
<keyword evidence="3" id="KW-1185">Reference proteome</keyword>
<dbReference type="SUPFAM" id="SSF56935">
    <property type="entry name" value="Porins"/>
    <property type="match status" value="1"/>
</dbReference>
<evidence type="ECO:0000256" key="1">
    <source>
        <dbReference type="SAM" id="SignalP"/>
    </source>
</evidence>
<name>A0A0A2N4F1_9FLAO</name>
<gene>
    <name evidence="2" type="ORF">Q767_12675</name>
</gene>
<dbReference type="OrthoDB" id="1491239at2"/>
<accession>A0A0A2N4F1</accession>
<feature type="chain" id="PRO_5001993063" evidence="1">
    <location>
        <begin position="20"/>
        <end position="418"/>
    </location>
</feature>
<reference evidence="2 3" key="2">
    <citation type="journal article" date="2015" name="Stand. Genomic Sci.">
        <title>High quality draft genomic sequence of Flavobacterium enshiense DK69(T) and comparison among Flavobacterium genomes.</title>
        <authorList>
            <person name="Zeng Z."/>
            <person name="Chen C."/>
            <person name="Du H."/>
            <person name="Wang G."/>
            <person name="Li M."/>
        </authorList>
    </citation>
    <scope>NUCLEOTIDE SEQUENCE [LARGE SCALE GENOMIC DNA]</scope>
    <source>
        <strain evidence="2 3">DK69</strain>
    </source>
</reference>
<keyword evidence="1" id="KW-0732">Signal</keyword>
<dbReference type="AlphaFoldDB" id="A0A0A2N4F1"/>
<dbReference type="PATRIC" id="fig|1107311.5.peg.1058"/>
<organism evidence="2 3">
    <name type="scientific">Flavobacterium enshiense DK69</name>
    <dbReference type="NCBI Taxonomy" id="1107311"/>
    <lineage>
        <taxon>Bacteria</taxon>
        <taxon>Pseudomonadati</taxon>
        <taxon>Bacteroidota</taxon>
        <taxon>Flavobacteriia</taxon>
        <taxon>Flavobacteriales</taxon>
        <taxon>Flavobacteriaceae</taxon>
        <taxon>Flavobacterium</taxon>
    </lineage>
</organism>
<dbReference type="eggNOG" id="COG2067">
    <property type="taxonomic scope" value="Bacteria"/>
</dbReference>
<dbReference type="Proteomes" id="UP000030149">
    <property type="component" value="Unassembled WGS sequence"/>
</dbReference>
<sequence length="418" mass="45707">MIKKIILGISLLFSAGLLAQESVASPYSFYGIGDAKFKGTNENRAMGSVGVFVDSIHINLQNPASYSFLKYTSLAIGATNVKSTFKTDSQEEKANRTSIDYLAIGLPIGKAAVGFGLVPYTSVGYNVQNVDVSDEDTRTSTYEGEGGLNKVFLGGAYKITPKLSFGVDFQYNFGTVETSSVVFITEPQVPLGSRAKNKTIYSGFGMVTGLYYQTKLQNKLEWSSSLTYTPPTNLNAEKTRNVATVSYTINGTEIVNDNEDIEVPDAKIKTPSKVSLGTAFGKSKKWFVGTEFTFQDSNDLGSQDNLPGASFESSTRFAVGGFYIPKYNSFTSYFDRVVYRAGFRYENTGLVLNDKTIRDTAVSLGFGFPVGTNISNINIGLEYGKKGTTSNNLIQENYFSINVGLSLSDRWFVKPKYD</sequence>
<evidence type="ECO:0000313" key="2">
    <source>
        <dbReference type="EMBL" id="KGO95305.1"/>
    </source>
</evidence>
<feature type="signal peptide" evidence="1">
    <location>
        <begin position="1"/>
        <end position="19"/>
    </location>
</feature>